<evidence type="ECO:0000256" key="2">
    <source>
        <dbReference type="ARBA" id="ARBA00007441"/>
    </source>
</evidence>
<sequence>MEYEEPKFFHVMGYVGDAEGDVIDMVSGNPDWEPPQALRDGLREYAEFEPDRFQYPPSQGTPELIAEIAERRGVDPERVVITNGTGEANYLGMAAALEREAGDEVLLTDPVYPYYPGKTKILGGDATFVPANRDGSLNVDAYREAMSEETALVVLNTPNNPTGAVYDHSKVEAIIRLCEEYDALAVVDEVYDHFDLSGEFESALTIDSDHRIVTSGFSKSLAITGFRVGYAIFPEWLVENAKARHMLVNVATTRPGQHAVLRGLDGADAAYYEAARELIRERVDTFTDALDAAGAEYTRPDGAFYVMARFEGYPGTMENVERLIDEAGVAGMPGEGFGDAYDDWLRFALVTPRVEEAADRLAEFFAGEPGAE</sequence>
<evidence type="ECO:0000259" key="8">
    <source>
        <dbReference type="Pfam" id="PF00155"/>
    </source>
</evidence>
<dbReference type="Proteomes" id="UP001597139">
    <property type="component" value="Unassembled WGS sequence"/>
</dbReference>
<dbReference type="Gene3D" id="3.40.640.10">
    <property type="entry name" value="Type I PLP-dependent aspartate aminotransferase-like (Major domain)"/>
    <property type="match status" value="1"/>
</dbReference>
<dbReference type="InterPro" id="IPR015421">
    <property type="entry name" value="PyrdxlP-dep_Trfase_major"/>
</dbReference>
<organism evidence="9 10">
    <name type="scientific">Halolamina litorea</name>
    <dbReference type="NCBI Taxonomy" id="1515593"/>
    <lineage>
        <taxon>Archaea</taxon>
        <taxon>Methanobacteriati</taxon>
        <taxon>Methanobacteriota</taxon>
        <taxon>Stenosarchaea group</taxon>
        <taxon>Halobacteria</taxon>
        <taxon>Halobacteriales</taxon>
        <taxon>Haloferacaceae</taxon>
    </lineage>
</organism>
<dbReference type="SUPFAM" id="SSF53383">
    <property type="entry name" value="PLP-dependent transferases"/>
    <property type="match status" value="1"/>
</dbReference>
<name>A0ABD6BN38_9EURY</name>
<accession>A0ABD6BN38</accession>
<dbReference type="InterPro" id="IPR004839">
    <property type="entry name" value="Aminotransferase_I/II_large"/>
</dbReference>
<keyword evidence="4 7" id="KW-0032">Aminotransferase</keyword>
<feature type="domain" description="Aminotransferase class I/classII large" evidence="8">
    <location>
        <begin position="21"/>
        <end position="360"/>
    </location>
</feature>
<evidence type="ECO:0000256" key="4">
    <source>
        <dbReference type="ARBA" id="ARBA00022576"/>
    </source>
</evidence>
<keyword evidence="6" id="KW-0663">Pyridoxal phosphate</keyword>
<dbReference type="InterPro" id="IPR050596">
    <property type="entry name" value="AspAT/PAT-like"/>
</dbReference>
<dbReference type="AlphaFoldDB" id="A0ABD6BN38"/>
<comment type="cofactor">
    <cofactor evidence="1 7">
        <name>pyridoxal 5'-phosphate</name>
        <dbReference type="ChEBI" id="CHEBI:597326"/>
    </cofactor>
</comment>
<evidence type="ECO:0000256" key="1">
    <source>
        <dbReference type="ARBA" id="ARBA00001933"/>
    </source>
</evidence>
<evidence type="ECO:0000256" key="7">
    <source>
        <dbReference type="RuleBase" id="RU000481"/>
    </source>
</evidence>
<dbReference type="PANTHER" id="PTHR46383:SF2">
    <property type="entry name" value="AMINOTRANSFERASE"/>
    <property type="match status" value="1"/>
</dbReference>
<keyword evidence="5 7" id="KW-0808">Transferase</keyword>
<dbReference type="InterPro" id="IPR004838">
    <property type="entry name" value="NHTrfase_class1_PyrdxlP-BS"/>
</dbReference>
<evidence type="ECO:0000313" key="9">
    <source>
        <dbReference type="EMBL" id="MFD1566421.1"/>
    </source>
</evidence>
<gene>
    <name evidence="9" type="ORF">ACFSAU_02865</name>
</gene>
<evidence type="ECO:0000256" key="6">
    <source>
        <dbReference type="ARBA" id="ARBA00022898"/>
    </source>
</evidence>
<dbReference type="CDD" id="cd00609">
    <property type="entry name" value="AAT_like"/>
    <property type="match status" value="1"/>
</dbReference>
<evidence type="ECO:0000256" key="5">
    <source>
        <dbReference type="ARBA" id="ARBA00022679"/>
    </source>
</evidence>
<dbReference type="EMBL" id="JBHUCZ010000001">
    <property type="protein sequence ID" value="MFD1566421.1"/>
    <property type="molecule type" value="Genomic_DNA"/>
</dbReference>
<comment type="similarity">
    <text evidence="2 7">Belongs to the class-I pyridoxal-phosphate-dependent aminotransferase family.</text>
</comment>
<proteinExistence type="inferred from homology"/>
<reference evidence="9 10" key="1">
    <citation type="journal article" date="2019" name="Int. J. Syst. Evol. Microbiol.">
        <title>The Global Catalogue of Microorganisms (GCM) 10K type strain sequencing project: providing services to taxonomists for standard genome sequencing and annotation.</title>
        <authorList>
            <consortium name="The Broad Institute Genomics Platform"/>
            <consortium name="The Broad Institute Genome Sequencing Center for Infectious Disease"/>
            <person name="Wu L."/>
            <person name="Ma J."/>
        </authorList>
    </citation>
    <scope>NUCLEOTIDE SEQUENCE [LARGE SCALE GENOMIC DNA]</scope>
    <source>
        <strain evidence="9 10">CGMCC 1.12859</strain>
    </source>
</reference>
<dbReference type="Pfam" id="PF00155">
    <property type="entry name" value="Aminotran_1_2"/>
    <property type="match status" value="1"/>
</dbReference>
<dbReference type="EC" id="2.6.1.-" evidence="7"/>
<protein>
    <recommendedName>
        <fullName evidence="7">Aminotransferase</fullName>
        <ecNumber evidence="7">2.6.1.-</ecNumber>
    </recommendedName>
</protein>
<dbReference type="PANTHER" id="PTHR46383">
    <property type="entry name" value="ASPARTATE AMINOTRANSFERASE"/>
    <property type="match status" value="1"/>
</dbReference>
<keyword evidence="10" id="KW-1185">Reference proteome</keyword>
<dbReference type="PROSITE" id="PS00105">
    <property type="entry name" value="AA_TRANSFER_CLASS_1"/>
    <property type="match status" value="1"/>
</dbReference>
<evidence type="ECO:0000313" key="10">
    <source>
        <dbReference type="Proteomes" id="UP001597139"/>
    </source>
</evidence>
<dbReference type="GO" id="GO:0008483">
    <property type="term" value="F:transaminase activity"/>
    <property type="evidence" value="ECO:0007669"/>
    <property type="project" value="UniProtKB-KW"/>
</dbReference>
<evidence type="ECO:0000256" key="3">
    <source>
        <dbReference type="ARBA" id="ARBA00011738"/>
    </source>
</evidence>
<dbReference type="RefSeq" id="WP_267645699.1">
    <property type="nucleotide sequence ID" value="NZ_JANHGR010000001.1"/>
</dbReference>
<comment type="subunit">
    <text evidence="3">Homodimer.</text>
</comment>
<comment type="caution">
    <text evidence="9">The sequence shown here is derived from an EMBL/GenBank/DDBJ whole genome shotgun (WGS) entry which is preliminary data.</text>
</comment>
<dbReference type="InterPro" id="IPR015424">
    <property type="entry name" value="PyrdxlP-dep_Trfase"/>
</dbReference>